<proteinExistence type="predicted"/>
<evidence type="ECO:0000313" key="3">
    <source>
        <dbReference type="Proteomes" id="UP001465976"/>
    </source>
</evidence>
<keyword evidence="1" id="KW-1133">Transmembrane helix</keyword>
<name>A0ABR3F697_9AGAR</name>
<reference evidence="2 3" key="1">
    <citation type="submission" date="2024-02" db="EMBL/GenBank/DDBJ databases">
        <title>A draft genome for the cacao thread blight pathogen Marasmius crinis-equi.</title>
        <authorList>
            <person name="Cohen S.P."/>
            <person name="Baruah I.K."/>
            <person name="Amoako-Attah I."/>
            <person name="Bukari Y."/>
            <person name="Meinhardt L.W."/>
            <person name="Bailey B.A."/>
        </authorList>
    </citation>
    <scope>NUCLEOTIDE SEQUENCE [LARGE SCALE GENOMIC DNA]</scope>
    <source>
        <strain evidence="2 3">GH-76</strain>
    </source>
</reference>
<comment type="caution">
    <text evidence="2">The sequence shown here is derived from an EMBL/GenBank/DDBJ whole genome shotgun (WGS) entry which is preliminary data.</text>
</comment>
<dbReference type="EMBL" id="JBAHYK010000879">
    <property type="protein sequence ID" value="KAL0570763.1"/>
    <property type="molecule type" value="Genomic_DNA"/>
</dbReference>
<keyword evidence="1" id="KW-0472">Membrane</keyword>
<feature type="transmembrane region" description="Helical" evidence="1">
    <location>
        <begin position="12"/>
        <end position="31"/>
    </location>
</feature>
<keyword evidence="3" id="KW-1185">Reference proteome</keyword>
<evidence type="ECO:0000256" key="1">
    <source>
        <dbReference type="SAM" id="Phobius"/>
    </source>
</evidence>
<organism evidence="2 3">
    <name type="scientific">Marasmius crinis-equi</name>
    <dbReference type="NCBI Taxonomy" id="585013"/>
    <lineage>
        <taxon>Eukaryota</taxon>
        <taxon>Fungi</taxon>
        <taxon>Dikarya</taxon>
        <taxon>Basidiomycota</taxon>
        <taxon>Agaricomycotina</taxon>
        <taxon>Agaricomycetes</taxon>
        <taxon>Agaricomycetidae</taxon>
        <taxon>Agaricales</taxon>
        <taxon>Marasmiineae</taxon>
        <taxon>Marasmiaceae</taxon>
        <taxon>Marasmius</taxon>
    </lineage>
</organism>
<evidence type="ECO:0000313" key="2">
    <source>
        <dbReference type="EMBL" id="KAL0570763.1"/>
    </source>
</evidence>
<dbReference type="Proteomes" id="UP001465976">
    <property type="component" value="Unassembled WGS sequence"/>
</dbReference>
<keyword evidence="1" id="KW-0812">Transmembrane</keyword>
<accession>A0ABR3F697</accession>
<protein>
    <submittedName>
        <fullName evidence="2">Tlg2-vesicle protein</fullName>
    </submittedName>
</protein>
<gene>
    <name evidence="2" type="primary">TVP38</name>
    <name evidence="2" type="ORF">V5O48_011206</name>
</gene>
<sequence>MDTRTKVINGLLIAGGLVVAICASALVYTLVQSHIRKLSGIPRDVDELAAEAIEDFDEAAPLLGPQPVSSDDDN</sequence>